<evidence type="ECO:0000256" key="4">
    <source>
        <dbReference type="ARBA" id="ARBA00023143"/>
    </source>
</evidence>
<dbReference type="GO" id="GO:0005576">
    <property type="term" value="C:extracellular region"/>
    <property type="evidence" value="ECO:0007669"/>
    <property type="project" value="UniProtKB-SubCell"/>
</dbReference>
<dbReference type="Proteomes" id="UP000247555">
    <property type="component" value="Unassembled WGS sequence"/>
</dbReference>
<accession>A0A318KL23</accession>
<dbReference type="AlphaFoldDB" id="A0A318KL23"/>
<dbReference type="GO" id="GO:0009424">
    <property type="term" value="C:bacterial-type flagellum hook"/>
    <property type="evidence" value="ECO:0007669"/>
    <property type="project" value="InterPro"/>
</dbReference>
<keyword evidence="6" id="KW-0966">Cell projection</keyword>
<dbReference type="SUPFAM" id="SSF64518">
    <property type="entry name" value="Phase 1 flagellin"/>
    <property type="match status" value="1"/>
</dbReference>
<comment type="caution">
    <text evidence="6">The sequence shown here is derived from an EMBL/GenBank/DDBJ whole genome shotgun (WGS) entry which is preliminary data.</text>
</comment>
<feature type="domain" description="Flagellin N-terminal" evidence="5">
    <location>
        <begin position="3"/>
        <end position="139"/>
    </location>
</feature>
<dbReference type="GO" id="GO:0071973">
    <property type="term" value="P:bacterial-type flagellum-dependent cell motility"/>
    <property type="evidence" value="ECO:0007669"/>
    <property type="project" value="InterPro"/>
</dbReference>
<evidence type="ECO:0000313" key="7">
    <source>
        <dbReference type="Proteomes" id="UP000247555"/>
    </source>
</evidence>
<dbReference type="InterPro" id="IPR013384">
    <property type="entry name" value="Flagell_FlgL"/>
</dbReference>
<dbReference type="PANTHER" id="PTHR42792">
    <property type="entry name" value="FLAGELLIN"/>
    <property type="match status" value="1"/>
</dbReference>
<dbReference type="Gene3D" id="1.20.1330.10">
    <property type="entry name" value="f41 fragment of flagellin, N-terminal domain"/>
    <property type="match status" value="2"/>
</dbReference>
<comment type="subcellular location">
    <subcellularLocation>
        <location evidence="1">Bacterial flagellum</location>
    </subcellularLocation>
    <subcellularLocation>
        <location evidence="2">Secreted</location>
    </subcellularLocation>
</comment>
<gene>
    <name evidence="6" type="ORF">DFR34_11066</name>
</gene>
<dbReference type="RefSeq" id="WP_110390865.1">
    <property type="nucleotide sequence ID" value="NZ_QJKI01000010.1"/>
</dbReference>
<dbReference type="GO" id="GO:0005198">
    <property type="term" value="F:structural molecule activity"/>
    <property type="evidence" value="ECO:0007669"/>
    <property type="project" value="InterPro"/>
</dbReference>
<protein>
    <submittedName>
        <fullName evidence="6">Flagellar hook-associated protein 3 FlgL</fullName>
    </submittedName>
</protein>
<dbReference type="OrthoDB" id="9768249at2"/>
<sequence>MRVSTNSLYLNNVSNMLGKQSALYKVQEQLSTLRKVNRPSDDPVAASQILDQTQAKDRIEQFNQNAKAAESSLALSGTSLQAAGDVLQQVRQMAIQAGNTTLTNEDRNMLNSELEGLYKQLLGYANTLDGNGKALFGGSISQTKPYSELQQFGSVVAAGSSIVQYNGDANRQEMMISSARQVPVTDNGQYVFGSIPEGNGLFKLGAGSALSNVQVDLGSVVDRAKFDAQVAGPLALPTGALSQAGARIEVVFGSEDDGVAGQATEFNKYYDVVLFDGAAYTSLVTGKSGATAAAASDLYTASAEQVAVGNPAIGPFAKSYPKFQSGADINLNFSTNPAPYNIDFGAKFAMTSEAPANGGVLTLEPSKTRSIFDTLNDLSRVLQSNAATPADATDFANRLGNVIANIDNTQTRILSVEARIGANRNEADALVEVGADFSLQYKAILSRLQDVDVASAASELSLAKLALDASQNSFAKVQGLSLFNYI</sequence>
<comment type="similarity">
    <text evidence="3">Belongs to the bacterial flagellin family.</text>
</comment>
<evidence type="ECO:0000256" key="1">
    <source>
        <dbReference type="ARBA" id="ARBA00004365"/>
    </source>
</evidence>
<keyword evidence="4" id="KW-0975">Bacterial flagellum</keyword>
<evidence type="ECO:0000256" key="2">
    <source>
        <dbReference type="ARBA" id="ARBA00004613"/>
    </source>
</evidence>
<dbReference type="Pfam" id="PF00669">
    <property type="entry name" value="Flagellin_N"/>
    <property type="match status" value="1"/>
</dbReference>
<evidence type="ECO:0000313" key="6">
    <source>
        <dbReference type="EMBL" id="PXX78744.1"/>
    </source>
</evidence>
<keyword evidence="7" id="KW-1185">Reference proteome</keyword>
<dbReference type="InterPro" id="IPR001492">
    <property type="entry name" value="Flagellin"/>
</dbReference>
<name>A0A318KL23_9NEIS</name>
<dbReference type="InterPro" id="IPR001029">
    <property type="entry name" value="Flagellin_N"/>
</dbReference>
<dbReference type="EMBL" id="QJKI01000010">
    <property type="protein sequence ID" value="PXX78744.1"/>
    <property type="molecule type" value="Genomic_DNA"/>
</dbReference>
<dbReference type="PANTHER" id="PTHR42792:SF1">
    <property type="entry name" value="FLAGELLAR HOOK-ASSOCIATED PROTEIN 3"/>
    <property type="match status" value="1"/>
</dbReference>
<evidence type="ECO:0000256" key="3">
    <source>
        <dbReference type="ARBA" id="ARBA00005709"/>
    </source>
</evidence>
<dbReference type="NCBIfam" id="TIGR02550">
    <property type="entry name" value="flagell_flgL"/>
    <property type="match status" value="1"/>
</dbReference>
<evidence type="ECO:0000259" key="5">
    <source>
        <dbReference type="Pfam" id="PF00669"/>
    </source>
</evidence>
<keyword evidence="6" id="KW-0969">Cilium</keyword>
<organism evidence="6 7">
    <name type="scientific">Rivihabitans pingtungensis</name>
    <dbReference type="NCBI Taxonomy" id="1054498"/>
    <lineage>
        <taxon>Bacteria</taxon>
        <taxon>Pseudomonadati</taxon>
        <taxon>Pseudomonadota</taxon>
        <taxon>Betaproteobacteria</taxon>
        <taxon>Neisseriales</taxon>
        <taxon>Aquaspirillaceae</taxon>
        <taxon>Rivihabitans</taxon>
    </lineage>
</organism>
<proteinExistence type="inferred from homology"/>
<keyword evidence="6" id="KW-0282">Flagellum</keyword>
<reference evidence="6 7" key="1">
    <citation type="submission" date="2018-05" db="EMBL/GenBank/DDBJ databases">
        <title>Genomic Encyclopedia of Type Strains, Phase IV (KMG-IV): sequencing the most valuable type-strain genomes for metagenomic binning, comparative biology and taxonomic classification.</title>
        <authorList>
            <person name="Goeker M."/>
        </authorList>
    </citation>
    <scope>NUCLEOTIDE SEQUENCE [LARGE SCALE GENOMIC DNA]</scope>
    <source>
        <strain evidence="6 7">DSM 29661</strain>
    </source>
</reference>